<keyword evidence="2" id="KW-1185">Reference proteome</keyword>
<comment type="caution">
    <text evidence="1">The sequence shown here is derived from an EMBL/GenBank/DDBJ whole genome shotgun (WGS) entry which is preliminary data.</text>
</comment>
<dbReference type="EMBL" id="JAUDCK010000005">
    <property type="protein sequence ID" value="MDM8195227.1"/>
    <property type="molecule type" value="Genomic_DNA"/>
</dbReference>
<sequence length="115" mass="13887">MYEMIDELMDAIFKTEEFEKYNQAQCHLYHDQTVALLSRYQSLKEDYLKIKDYPGDIGQQSLKKELQQVQYEMSQNSFIQNYYQAYDQLNDLLEEVTCIVFKNISDDLQIERFQL</sequence>
<dbReference type="RefSeq" id="WP_087245904.1">
    <property type="nucleotide sequence ID" value="NZ_JAUDCK010000005.1"/>
</dbReference>
<protein>
    <submittedName>
        <fullName evidence="1">YlbF family regulator</fullName>
    </submittedName>
</protein>
<proteinExistence type="predicted"/>
<evidence type="ECO:0000313" key="1">
    <source>
        <dbReference type="EMBL" id="MDM8195227.1"/>
    </source>
</evidence>
<reference evidence="2" key="1">
    <citation type="submission" date="2023-06" db="EMBL/GenBank/DDBJ databases">
        <title>Identification and characterization of horizontal gene transfer across gut microbiota members of farm animals based on homology search.</title>
        <authorList>
            <person name="Zeman M."/>
            <person name="Kubasova T."/>
            <person name="Jahodarova E."/>
            <person name="Nykrynova M."/>
            <person name="Rychlik I."/>
        </authorList>
    </citation>
    <scope>NUCLEOTIDE SEQUENCE [LARGE SCALE GENOMIC DNA]</scope>
    <source>
        <strain evidence="2">ET341</strain>
    </source>
</reference>
<name>A0ABT7UGZ5_9FIRM</name>
<dbReference type="Pfam" id="PF06133">
    <property type="entry name" value="Com_YlbF"/>
    <property type="match status" value="1"/>
</dbReference>
<dbReference type="InterPro" id="IPR023378">
    <property type="entry name" value="YheA/YmcA-like_dom_sf"/>
</dbReference>
<dbReference type="InterPro" id="IPR010368">
    <property type="entry name" value="Com_YlbF"/>
</dbReference>
<evidence type="ECO:0000313" key="2">
    <source>
        <dbReference type="Proteomes" id="UP001529275"/>
    </source>
</evidence>
<gene>
    <name evidence="1" type="ORF">QUV98_02715</name>
</gene>
<dbReference type="Proteomes" id="UP001529275">
    <property type="component" value="Unassembled WGS sequence"/>
</dbReference>
<organism evidence="1 2">
    <name type="scientific">Massilimicrobiota timonensis</name>
    <dbReference type="NCBI Taxonomy" id="1776392"/>
    <lineage>
        <taxon>Bacteria</taxon>
        <taxon>Bacillati</taxon>
        <taxon>Bacillota</taxon>
        <taxon>Erysipelotrichia</taxon>
        <taxon>Erysipelotrichales</taxon>
        <taxon>Erysipelotrichaceae</taxon>
        <taxon>Massilimicrobiota</taxon>
    </lineage>
</organism>
<accession>A0ABT7UGZ5</accession>
<dbReference type="Gene3D" id="1.20.1500.10">
    <property type="entry name" value="YheA/YmcA-like"/>
    <property type="match status" value="1"/>
</dbReference>
<dbReference type="SUPFAM" id="SSF158622">
    <property type="entry name" value="YheA/YmcA-like"/>
    <property type="match status" value="1"/>
</dbReference>